<dbReference type="AlphaFoldDB" id="A0AAV0DJX3"/>
<evidence type="ECO:0000313" key="1">
    <source>
        <dbReference type="EMBL" id="CAH9100552.1"/>
    </source>
</evidence>
<dbReference type="Proteomes" id="UP001152523">
    <property type="component" value="Unassembled WGS sequence"/>
</dbReference>
<comment type="caution">
    <text evidence="1">The sequence shown here is derived from an EMBL/GenBank/DDBJ whole genome shotgun (WGS) entry which is preliminary data.</text>
</comment>
<reference evidence="1" key="1">
    <citation type="submission" date="2022-07" db="EMBL/GenBank/DDBJ databases">
        <authorList>
            <person name="Macas J."/>
            <person name="Novak P."/>
            <person name="Neumann P."/>
        </authorList>
    </citation>
    <scope>NUCLEOTIDE SEQUENCE</scope>
</reference>
<dbReference type="SUPFAM" id="SSF117281">
    <property type="entry name" value="Kelch motif"/>
    <property type="match status" value="1"/>
</dbReference>
<dbReference type="EMBL" id="CAMAPF010000108">
    <property type="protein sequence ID" value="CAH9100552.1"/>
    <property type="molecule type" value="Genomic_DNA"/>
</dbReference>
<name>A0AAV0DJX3_9ASTE</name>
<evidence type="ECO:0008006" key="3">
    <source>
        <dbReference type="Google" id="ProtNLM"/>
    </source>
</evidence>
<keyword evidence="2" id="KW-1185">Reference proteome</keyword>
<sequence>MKTGATIEEREGESMKVDRPSTLYVLSPKHLFVINILGNSIGSCSVKKLRNPFAGMIELESRILLVGGKAPHVPDYLYYSPSYNIARKEIFEVKQGSWSIVPSKIMPSMNEGKKHPIVQKFGTKVFVLHMGSRFVYDRTRGRYSTKVFELFDFACPEKGWVVKSVPFFDGSPSGWYRVVDFLRIGEKLYLLIALDYCGECCYVFNLKTEEWSEDDPFFWRMGCPPIDLGLPVGAVSAPGLDDETYVVFGFFDYFLRFGAALFTEGKGCSCYQKVDGIFNLEGLRRKRMACQFVEMGNGDYLGLLTAQDEKTFHQYLLVSIFSLEVLAAQVPPNPSLDKPIETTFLSVNRKNQHKFNIRGAPFSYFAGAVCL</sequence>
<evidence type="ECO:0000313" key="2">
    <source>
        <dbReference type="Proteomes" id="UP001152523"/>
    </source>
</evidence>
<proteinExistence type="predicted"/>
<organism evidence="1 2">
    <name type="scientific">Cuscuta epithymum</name>
    <dbReference type="NCBI Taxonomy" id="186058"/>
    <lineage>
        <taxon>Eukaryota</taxon>
        <taxon>Viridiplantae</taxon>
        <taxon>Streptophyta</taxon>
        <taxon>Embryophyta</taxon>
        <taxon>Tracheophyta</taxon>
        <taxon>Spermatophyta</taxon>
        <taxon>Magnoliopsida</taxon>
        <taxon>eudicotyledons</taxon>
        <taxon>Gunneridae</taxon>
        <taxon>Pentapetalae</taxon>
        <taxon>asterids</taxon>
        <taxon>lamiids</taxon>
        <taxon>Solanales</taxon>
        <taxon>Convolvulaceae</taxon>
        <taxon>Cuscuteae</taxon>
        <taxon>Cuscuta</taxon>
        <taxon>Cuscuta subgen. Cuscuta</taxon>
    </lineage>
</organism>
<accession>A0AAV0DJX3</accession>
<dbReference type="InterPro" id="IPR015915">
    <property type="entry name" value="Kelch-typ_b-propeller"/>
</dbReference>
<protein>
    <recommendedName>
        <fullName evidence="3">F-box associated domain-containing protein</fullName>
    </recommendedName>
</protein>
<gene>
    <name evidence="1" type="ORF">CEPIT_LOCUS15333</name>
</gene>